<dbReference type="SUPFAM" id="SSF53335">
    <property type="entry name" value="S-adenosyl-L-methionine-dependent methyltransferases"/>
    <property type="match status" value="1"/>
</dbReference>
<dbReference type="Pfam" id="PF02636">
    <property type="entry name" value="Methyltransf_28"/>
    <property type="match status" value="1"/>
</dbReference>
<evidence type="ECO:0000256" key="2">
    <source>
        <dbReference type="ARBA" id="ARBA00022679"/>
    </source>
</evidence>
<comment type="caution">
    <text evidence="3">The sequence shown here is derived from an EMBL/GenBank/DDBJ whole genome shotgun (WGS) entry which is preliminary data.</text>
</comment>
<name>A0A4S8PJS6_9ACTN</name>
<dbReference type="EMBL" id="STGX01000004">
    <property type="protein sequence ID" value="THV30251.1"/>
    <property type="molecule type" value="Genomic_DNA"/>
</dbReference>
<accession>A0A4S8PJS6</accession>
<proteinExistence type="predicted"/>
<protein>
    <recommendedName>
        <fullName evidence="5">SAM-dependent methyltransferase</fullName>
    </recommendedName>
</protein>
<dbReference type="InterPro" id="IPR038375">
    <property type="entry name" value="NDUFAF7_sf"/>
</dbReference>
<dbReference type="Proteomes" id="UP000305792">
    <property type="component" value="Unassembled WGS sequence"/>
</dbReference>
<dbReference type="GO" id="GO:0035243">
    <property type="term" value="F:protein-arginine omega-N symmetric methyltransferase activity"/>
    <property type="evidence" value="ECO:0007669"/>
    <property type="project" value="TreeGrafter"/>
</dbReference>
<dbReference type="GO" id="GO:0032259">
    <property type="term" value="P:methylation"/>
    <property type="evidence" value="ECO:0007669"/>
    <property type="project" value="UniProtKB-KW"/>
</dbReference>
<dbReference type="PANTHER" id="PTHR12049">
    <property type="entry name" value="PROTEIN ARGININE METHYLTRANSFERASE NDUFAF7, MITOCHONDRIAL"/>
    <property type="match status" value="1"/>
</dbReference>
<dbReference type="InterPro" id="IPR003788">
    <property type="entry name" value="NDUFAF7"/>
</dbReference>
<dbReference type="OrthoDB" id="4856867at2"/>
<sequence length="304" mass="33486">MGYERWSTAMNRALYGPGGFYRRERPRDHFTTSARHPAFAEALARLVTAAFDRLGRPEDFTVVDVGADTGDLLARLSGLEHWRLVGVDLRPRPEGLPERIVWRPEPPERFTGVLLACELLDNVPCDVAVVAGGERRYEAVNPEGATRPGARLDAADEAWLDRWWPIREDGERAEIGRPRDDAWRALTARLVRGTALAVDYGHTRSARPEGGTMTGFRNGRAMAPVPDGSMDLTAHVAVDAIECDHRERQSEALRALGLTTARPALTQAYEDPAGYAAALARASAAATLTDNTGLGAHWWLRTDR</sequence>
<keyword evidence="4" id="KW-1185">Reference proteome</keyword>
<gene>
    <name evidence="3" type="ORF">E9998_07750</name>
</gene>
<keyword evidence="2" id="KW-0808">Transferase</keyword>
<reference evidence="3 4" key="1">
    <citation type="journal article" date="2018" name="Int. J. Syst. Evol. Microbiol.">
        <title>Glycomyces paridis sp. nov., isolated from the medicinal plant Paris polyphylla.</title>
        <authorList>
            <person name="Fang X.M."/>
            <person name="Bai J.L."/>
            <person name="Su J."/>
            <person name="Zhao L.L."/>
            <person name="Liu H.Y."/>
            <person name="Ma B.P."/>
            <person name="Zhang Y.Q."/>
            <person name="Yu L.Y."/>
        </authorList>
    </citation>
    <scope>NUCLEOTIDE SEQUENCE [LARGE SCALE GENOMIC DNA]</scope>
    <source>
        <strain evidence="3 4">CPCC 204357</strain>
    </source>
</reference>
<dbReference type="Gene3D" id="3.40.50.12710">
    <property type="match status" value="1"/>
</dbReference>
<dbReference type="RefSeq" id="WP_136529124.1">
    <property type="nucleotide sequence ID" value="NZ_STGX01000004.1"/>
</dbReference>
<evidence type="ECO:0000256" key="1">
    <source>
        <dbReference type="ARBA" id="ARBA00022603"/>
    </source>
</evidence>
<keyword evidence="1" id="KW-0489">Methyltransferase</keyword>
<dbReference type="InterPro" id="IPR029063">
    <property type="entry name" value="SAM-dependent_MTases_sf"/>
</dbReference>
<evidence type="ECO:0008006" key="5">
    <source>
        <dbReference type="Google" id="ProtNLM"/>
    </source>
</evidence>
<dbReference type="PANTHER" id="PTHR12049:SF7">
    <property type="entry name" value="PROTEIN ARGININE METHYLTRANSFERASE NDUFAF7, MITOCHONDRIAL"/>
    <property type="match status" value="1"/>
</dbReference>
<evidence type="ECO:0000313" key="3">
    <source>
        <dbReference type="EMBL" id="THV30251.1"/>
    </source>
</evidence>
<evidence type="ECO:0000313" key="4">
    <source>
        <dbReference type="Proteomes" id="UP000305792"/>
    </source>
</evidence>
<organism evidence="3 4">
    <name type="scientific">Glycomyces paridis</name>
    <dbReference type="NCBI Taxonomy" id="2126555"/>
    <lineage>
        <taxon>Bacteria</taxon>
        <taxon>Bacillati</taxon>
        <taxon>Actinomycetota</taxon>
        <taxon>Actinomycetes</taxon>
        <taxon>Glycomycetales</taxon>
        <taxon>Glycomycetaceae</taxon>
        <taxon>Glycomyces</taxon>
    </lineage>
</organism>
<dbReference type="AlphaFoldDB" id="A0A4S8PJS6"/>